<name>A0A179FG66_METCM</name>
<keyword evidence="4 7" id="KW-0378">Hydrolase</keyword>
<dbReference type="PANTHER" id="PTHR11804:SF84">
    <property type="entry name" value="SACCHAROLYSIN"/>
    <property type="match status" value="1"/>
</dbReference>
<dbReference type="GO" id="GO:0006508">
    <property type="term" value="P:proteolysis"/>
    <property type="evidence" value="ECO:0007669"/>
    <property type="project" value="UniProtKB-KW"/>
</dbReference>
<dbReference type="RefSeq" id="XP_018141652.1">
    <property type="nucleotide sequence ID" value="XM_018284784.1"/>
</dbReference>
<evidence type="ECO:0000256" key="2">
    <source>
        <dbReference type="ARBA" id="ARBA00022670"/>
    </source>
</evidence>
<reference evidence="9 10" key="1">
    <citation type="journal article" date="2016" name="PLoS Pathog.">
        <title>Biosynthesis of antibiotic leucinostatins in bio-control fungus Purpureocillium lilacinum and their inhibition on phytophthora revealed by genome mining.</title>
        <authorList>
            <person name="Wang G."/>
            <person name="Liu Z."/>
            <person name="Lin R."/>
            <person name="Li E."/>
            <person name="Mao Z."/>
            <person name="Ling J."/>
            <person name="Yang Y."/>
            <person name="Yin W.B."/>
            <person name="Xie B."/>
        </authorList>
    </citation>
    <scope>NUCLEOTIDE SEQUENCE [LARGE SCALE GENOMIC DNA]</scope>
    <source>
        <strain evidence="9">170</strain>
    </source>
</reference>
<dbReference type="InterPro" id="IPR045090">
    <property type="entry name" value="Pept_M3A_M3B"/>
</dbReference>
<dbReference type="AlphaFoldDB" id="A0A179FG66"/>
<evidence type="ECO:0000256" key="6">
    <source>
        <dbReference type="ARBA" id="ARBA00023049"/>
    </source>
</evidence>
<proteinExistence type="inferred from homology"/>
<evidence type="ECO:0000313" key="10">
    <source>
        <dbReference type="Proteomes" id="UP000078397"/>
    </source>
</evidence>
<evidence type="ECO:0000259" key="8">
    <source>
        <dbReference type="Pfam" id="PF01432"/>
    </source>
</evidence>
<gene>
    <name evidence="9" type="ORF">VFPPC_05620</name>
</gene>
<dbReference type="GO" id="GO:0004222">
    <property type="term" value="F:metalloendopeptidase activity"/>
    <property type="evidence" value="ECO:0007669"/>
    <property type="project" value="InterPro"/>
</dbReference>
<dbReference type="Proteomes" id="UP000078397">
    <property type="component" value="Unassembled WGS sequence"/>
</dbReference>
<comment type="cofactor">
    <cofactor evidence="7">
        <name>Zn(2+)</name>
        <dbReference type="ChEBI" id="CHEBI:29105"/>
    </cofactor>
    <text evidence="7">Binds 1 zinc ion.</text>
</comment>
<dbReference type="Gene3D" id="1.20.1050.40">
    <property type="entry name" value="Endopeptidase. Chain P, domain 1"/>
    <property type="match status" value="1"/>
</dbReference>
<evidence type="ECO:0000313" key="9">
    <source>
        <dbReference type="EMBL" id="OAQ64338.1"/>
    </source>
</evidence>
<evidence type="ECO:0000256" key="3">
    <source>
        <dbReference type="ARBA" id="ARBA00022723"/>
    </source>
</evidence>
<keyword evidence="10" id="KW-1185">Reference proteome</keyword>
<keyword evidence="6 7" id="KW-0482">Metalloprotease</keyword>
<comment type="caution">
    <text evidence="9">The sequence shown here is derived from an EMBL/GenBank/DDBJ whole genome shotgun (WGS) entry which is preliminary data.</text>
</comment>
<dbReference type="GO" id="GO:0046872">
    <property type="term" value="F:metal ion binding"/>
    <property type="evidence" value="ECO:0007669"/>
    <property type="project" value="UniProtKB-UniRule"/>
</dbReference>
<keyword evidence="5 7" id="KW-0862">Zinc</keyword>
<dbReference type="GO" id="GO:0006518">
    <property type="term" value="P:peptide metabolic process"/>
    <property type="evidence" value="ECO:0007669"/>
    <property type="project" value="TreeGrafter"/>
</dbReference>
<feature type="domain" description="Peptidase M3A/M3B catalytic" evidence="8">
    <location>
        <begin position="215"/>
        <end position="424"/>
    </location>
</feature>
<evidence type="ECO:0000256" key="1">
    <source>
        <dbReference type="ARBA" id="ARBA00006040"/>
    </source>
</evidence>
<keyword evidence="2 7" id="KW-0645">Protease</keyword>
<evidence type="ECO:0000256" key="7">
    <source>
        <dbReference type="RuleBase" id="RU003435"/>
    </source>
</evidence>
<accession>A0A179FG66</accession>
<dbReference type="InterPro" id="IPR024077">
    <property type="entry name" value="Neurolysin/TOP_dom2"/>
</dbReference>
<evidence type="ECO:0000256" key="4">
    <source>
        <dbReference type="ARBA" id="ARBA00022801"/>
    </source>
</evidence>
<dbReference type="GO" id="GO:0005758">
    <property type="term" value="C:mitochondrial intermembrane space"/>
    <property type="evidence" value="ECO:0007669"/>
    <property type="project" value="TreeGrafter"/>
</dbReference>
<organism evidence="9 10">
    <name type="scientific">Pochonia chlamydosporia 170</name>
    <dbReference type="NCBI Taxonomy" id="1380566"/>
    <lineage>
        <taxon>Eukaryota</taxon>
        <taxon>Fungi</taxon>
        <taxon>Dikarya</taxon>
        <taxon>Ascomycota</taxon>
        <taxon>Pezizomycotina</taxon>
        <taxon>Sordariomycetes</taxon>
        <taxon>Hypocreomycetidae</taxon>
        <taxon>Hypocreales</taxon>
        <taxon>Clavicipitaceae</taxon>
        <taxon>Pochonia</taxon>
    </lineage>
</organism>
<dbReference type="KEGG" id="pchm:VFPPC_05620"/>
<sequence>MFQDKLQPLPRLPRQDEILTIAQCHVSEHRKVIADNTTSVSISSACFDNVLGPIAEIENRQSGERAVILALRYTAVDIVTQEVVEEAERMWLKYSAEVDQNLTLFKLLHAIQKKHESLDSESQKLLDRFLMQYTECGHGSLDSRSIQEWQDNRQIIEALCADFNRNVRQLNSNAISIHFTQEELDGVPTHDLEEYPLSDGVRRIPLQWRPYVSILRHAHNLQTRKRIQLAWGQRLPQNVQLFRRIISLRHKNARLRGYKTHAASRLPYRMAMSIDWVENLLEDLSKALIEVGKRNFAQLQQKKNEVITKDKDTSQNAKIEAWDVPYYNRLIDNKATVDQDKVMEYFPLTQTFKSILDLFSTYLQLRFEQLPAETVAGHIWAPEVQVWSVWDKRPGTKNDFIGYLYIDILGRTNKYKGNQAVNLQPVRLPFFFYP</sequence>
<comment type="similarity">
    <text evidence="1 7">Belongs to the peptidase M3 family.</text>
</comment>
<protein>
    <submittedName>
        <fullName evidence="9">Peptidase family M3</fullName>
    </submittedName>
</protein>
<dbReference type="PANTHER" id="PTHR11804">
    <property type="entry name" value="PROTEASE M3 THIMET OLIGOPEPTIDASE-RELATED"/>
    <property type="match status" value="1"/>
</dbReference>
<dbReference type="GeneID" id="28848778"/>
<evidence type="ECO:0000256" key="5">
    <source>
        <dbReference type="ARBA" id="ARBA00022833"/>
    </source>
</evidence>
<dbReference type="SUPFAM" id="SSF55486">
    <property type="entry name" value="Metalloproteases ('zincins'), catalytic domain"/>
    <property type="match status" value="1"/>
</dbReference>
<dbReference type="EMBL" id="LSBJ02000005">
    <property type="protein sequence ID" value="OAQ64338.1"/>
    <property type="molecule type" value="Genomic_DNA"/>
</dbReference>
<dbReference type="InterPro" id="IPR001567">
    <property type="entry name" value="Pept_M3A_M3B_dom"/>
</dbReference>
<dbReference type="InterPro" id="IPR024080">
    <property type="entry name" value="Neurolysin/TOP_N"/>
</dbReference>
<dbReference type="OrthoDB" id="534666at2759"/>
<dbReference type="Gene3D" id="1.10.1370.10">
    <property type="entry name" value="Neurolysin, domain 3"/>
    <property type="match status" value="1"/>
</dbReference>
<dbReference type="Pfam" id="PF01432">
    <property type="entry name" value="Peptidase_M3"/>
    <property type="match status" value="1"/>
</dbReference>
<keyword evidence="3 7" id="KW-0479">Metal-binding</keyword>